<name>A0A061QRV0_9CHLO</name>
<dbReference type="PROSITE" id="PS50127">
    <property type="entry name" value="UBC_2"/>
    <property type="match status" value="1"/>
</dbReference>
<feature type="domain" description="UBC core" evidence="2">
    <location>
        <begin position="1"/>
        <end position="95"/>
    </location>
</feature>
<dbReference type="SUPFAM" id="SSF54495">
    <property type="entry name" value="UBC-like"/>
    <property type="match status" value="1"/>
</dbReference>
<feature type="compositionally biased region" description="Low complexity" evidence="1">
    <location>
        <begin position="181"/>
        <end position="197"/>
    </location>
</feature>
<dbReference type="AlphaFoldDB" id="A0A061QRV0"/>
<gene>
    <name evidence="3" type="primary">NCUBE1</name>
    <name evidence="3" type="ORF">TSPGSL018_23376</name>
</gene>
<dbReference type="InterPro" id="IPR000608">
    <property type="entry name" value="UBC"/>
</dbReference>
<feature type="compositionally biased region" description="Basic and acidic residues" evidence="1">
    <location>
        <begin position="127"/>
        <end position="136"/>
    </location>
</feature>
<reference evidence="3" key="1">
    <citation type="submission" date="2014-05" db="EMBL/GenBank/DDBJ databases">
        <title>The transcriptome of the halophilic microalga Tetraselmis sp. GSL018 isolated from the Great Salt Lake, Utah.</title>
        <authorList>
            <person name="Jinkerson R.E."/>
            <person name="D'Adamo S."/>
            <person name="Posewitz M.C."/>
        </authorList>
    </citation>
    <scope>NUCLEOTIDE SEQUENCE</scope>
    <source>
        <strain evidence="3">GSL018</strain>
    </source>
</reference>
<sequence length="250" mass="26003">MKPPSFMMLTPNGRFQTNTKICLSISSHHPEHWQPSWSVRTALTALAAFMPTPGNGAIGSLDTPEVERRKLASESRSFIPSFGSPERQALSAEMHRCMLAVEEKALAGGAGPCEVGAPDPPGNGSAEEARGSEPPEKPSGARPPCEEDSTGKDAASSPQEQPSGPSGQPPSPATAPPPPLSAALPDPDAPDAAAMPPHGGGAPGSHARRCESEDKGLTWLACALSVAIAALLLRKLFAYMDAPIDELQHL</sequence>
<feature type="compositionally biased region" description="Low complexity" evidence="1">
    <location>
        <begin position="154"/>
        <end position="166"/>
    </location>
</feature>
<protein>
    <submittedName>
        <fullName evidence="3">Ubiquitin-conjugating enzyme E2 J1</fullName>
    </submittedName>
</protein>
<evidence type="ECO:0000259" key="2">
    <source>
        <dbReference type="PROSITE" id="PS50127"/>
    </source>
</evidence>
<evidence type="ECO:0000256" key="1">
    <source>
        <dbReference type="SAM" id="MobiDB-lite"/>
    </source>
</evidence>
<feature type="compositionally biased region" description="Pro residues" evidence="1">
    <location>
        <begin position="167"/>
        <end position="180"/>
    </location>
</feature>
<proteinExistence type="predicted"/>
<dbReference type="EMBL" id="GBEZ01024561">
    <property type="protein sequence ID" value="JAC62438.1"/>
    <property type="molecule type" value="Transcribed_RNA"/>
</dbReference>
<feature type="region of interest" description="Disordered" evidence="1">
    <location>
        <begin position="110"/>
        <end position="209"/>
    </location>
</feature>
<organism evidence="3">
    <name type="scientific">Tetraselmis sp. GSL018</name>
    <dbReference type="NCBI Taxonomy" id="582737"/>
    <lineage>
        <taxon>Eukaryota</taxon>
        <taxon>Viridiplantae</taxon>
        <taxon>Chlorophyta</taxon>
        <taxon>core chlorophytes</taxon>
        <taxon>Chlorodendrophyceae</taxon>
        <taxon>Chlorodendrales</taxon>
        <taxon>Chlorodendraceae</taxon>
        <taxon>Tetraselmis</taxon>
    </lineage>
</organism>
<dbReference type="InterPro" id="IPR016135">
    <property type="entry name" value="UBQ-conjugating_enzyme/RWD"/>
</dbReference>
<evidence type="ECO:0000313" key="3">
    <source>
        <dbReference type="EMBL" id="JAC62438.1"/>
    </source>
</evidence>
<dbReference type="Gene3D" id="3.10.110.10">
    <property type="entry name" value="Ubiquitin Conjugating Enzyme"/>
    <property type="match status" value="1"/>
</dbReference>
<accession>A0A061QRV0</accession>